<gene>
    <name evidence="2" type="ORF">BEN49_10515</name>
</gene>
<protein>
    <recommendedName>
        <fullName evidence="1">PPM-type phosphatase domain-containing protein</fullName>
    </recommendedName>
</protein>
<evidence type="ECO:0000313" key="3">
    <source>
        <dbReference type="Proteomes" id="UP000177506"/>
    </source>
</evidence>
<dbReference type="AlphaFoldDB" id="A0A1G1TAQ3"/>
<dbReference type="InterPro" id="IPR001932">
    <property type="entry name" value="PPM-type_phosphatase-like_dom"/>
</dbReference>
<dbReference type="SUPFAM" id="SSF81606">
    <property type="entry name" value="PP2C-like"/>
    <property type="match status" value="1"/>
</dbReference>
<dbReference type="Gene3D" id="3.60.40.10">
    <property type="entry name" value="PPM-type phosphatase domain"/>
    <property type="match status" value="1"/>
</dbReference>
<reference evidence="2 3" key="1">
    <citation type="submission" date="2016-08" db="EMBL/GenBank/DDBJ databases">
        <title>Hymenobacter coccineus sp. nov., Hymenobacter lapidarius sp. nov. and Hymenobacter glacialis sp. nov., isolated from Antarctic soil.</title>
        <authorList>
            <person name="Sedlacek I."/>
            <person name="Kralova S."/>
            <person name="Kyrova K."/>
            <person name="Maslanova I."/>
            <person name="Stankova E."/>
            <person name="Vrbovska V."/>
            <person name="Nemec M."/>
            <person name="Bartak M."/>
            <person name="Svec P."/>
            <person name="Busse H.-J."/>
            <person name="Pantucek R."/>
        </authorList>
    </citation>
    <scope>NUCLEOTIDE SEQUENCE [LARGE SCALE GENOMIC DNA]</scope>
    <source>
        <strain evidence="2 3">CCM 8649</strain>
    </source>
</reference>
<dbReference type="InterPro" id="IPR036457">
    <property type="entry name" value="PPM-type-like_dom_sf"/>
</dbReference>
<dbReference type="Pfam" id="PF13672">
    <property type="entry name" value="PP2C_2"/>
    <property type="match status" value="1"/>
</dbReference>
<accession>A0A1G1TAQ3</accession>
<feature type="domain" description="PPM-type phosphatase" evidence="1">
    <location>
        <begin position="186"/>
        <end position="467"/>
    </location>
</feature>
<name>A0A1G1TAQ3_9BACT</name>
<dbReference type="EMBL" id="MDZA01000344">
    <property type="protein sequence ID" value="OGX87963.1"/>
    <property type="molecule type" value="Genomic_DNA"/>
</dbReference>
<dbReference type="SMART" id="SM00332">
    <property type="entry name" value="PP2Cc"/>
    <property type="match status" value="1"/>
</dbReference>
<sequence length="468" mass="52567">MANANQLVTDLFKSNGIIIPEHRMKLFDRFLQEEQNLAILHQLKKNQDQLMANWKTEDRIAEIVQQPIRIPNATVGKHYAAPFDFEQYGWNDLIAFRIEGLETLGLNYSAENNQLTGVPTQSGDLKFSVHFKVEGQPEEAPFHQKDVLLIINPDPKTLWQNLESDKNDPYWKEDDVTLFSPIGDRHLLVSSKRGRSHATVGSFREDDFAFKELPNGWNVVVVADGAGSAKLARKGSALACAGVVNYFLDPAAVESMAEFDNLVQQHASQTGADTQKNLNRFVYNTLGKAAFQVHKQLESFAKAQEVTLKDLSSTLIFTLFKKYDVGYALLSFGVGDCPIAVLNKDVTEVTLMNWIDVGEFGGGTRFITMPEIFQNEKFATRFGFKLIDNFSYLFMMSDGIYDPKFVVEANLPSIAKWQEFLADLNGQNEGKAAVDLSTTNPDLAAQLSKWMDFWSPGNHDDRSLAIVF</sequence>
<proteinExistence type="predicted"/>
<comment type="caution">
    <text evidence="2">The sequence shown here is derived from an EMBL/GenBank/DDBJ whole genome shotgun (WGS) entry which is preliminary data.</text>
</comment>
<keyword evidence="3" id="KW-1185">Reference proteome</keyword>
<organism evidence="2 3">
    <name type="scientific">Hymenobacter coccineus</name>
    <dbReference type="NCBI Taxonomy" id="1908235"/>
    <lineage>
        <taxon>Bacteria</taxon>
        <taxon>Pseudomonadati</taxon>
        <taxon>Bacteroidota</taxon>
        <taxon>Cytophagia</taxon>
        <taxon>Cytophagales</taxon>
        <taxon>Hymenobacteraceae</taxon>
        <taxon>Hymenobacter</taxon>
    </lineage>
</organism>
<dbReference type="Proteomes" id="UP000177506">
    <property type="component" value="Unassembled WGS sequence"/>
</dbReference>
<evidence type="ECO:0000259" key="1">
    <source>
        <dbReference type="SMART" id="SM00332"/>
    </source>
</evidence>
<evidence type="ECO:0000313" key="2">
    <source>
        <dbReference type="EMBL" id="OGX87963.1"/>
    </source>
</evidence>